<keyword evidence="3" id="KW-1185">Reference proteome</keyword>
<reference evidence="2 3" key="1">
    <citation type="submission" date="2022-05" db="EMBL/GenBank/DDBJ databases">
        <authorList>
            <consortium name="Genoscope - CEA"/>
            <person name="William W."/>
        </authorList>
    </citation>
    <scope>NUCLEOTIDE SEQUENCE [LARGE SCALE GENOMIC DNA]</scope>
</reference>
<feature type="region of interest" description="Disordered" evidence="1">
    <location>
        <begin position="59"/>
        <end position="84"/>
    </location>
</feature>
<name>A0ABN8MKY7_9CNID</name>
<evidence type="ECO:0000313" key="3">
    <source>
        <dbReference type="Proteomes" id="UP001159427"/>
    </source>
</evidence>
<sequence length="126" mass="13647">QELEILESRKNSTSAEKNTDVGLSARGTPLPKHEHLGSDFFGCDEGRRLPLEMGRLSFSSLSSSGDEASGKVPHRQEVKESGLRVGRVDHCEDKAPATPNAWAPVEPFSPGPCSPLWPEFSTFGAQ</sequence>
<feature type="compositionally biased region" description="Basic and acidic residues" evidence="1">
    <location>
        <begin position="74"/>
        <end position="84"/>
    </location>
</feature>
<proteinExistence type="predicted"/>
<dbReference type="Proteomes" id="UP001159427">
    <property type="component" value="Unassembled WGS sequence"/>
</dbReference>
<evidence type="ECO:0000313" key="2">
    <source>
        <dbReference type="EMBL" id="CAH3028844.1"/>
    </source>
</evidence>
<accession>A0ABN8MKY7</accession>
<feature type="region of interest" description="Disordered" evidence="1">
    <location>
        <begin position="1"/>
        <end position="39"/>
    </location>
</feature>
<comment type="caution">
    <text evidence="2">The sequence shown here is derived from an EMBL/GenBank/DDBJ whole genome shotgun (WGS) entry which is preliminary data.</text>
</comment>
<gene>
    <name evidence="2" type="ORF">PEVE_00035016</name>
</gene>
<feature type="compositionally biased region" description="Basic and acidic residues" evidence="1">
    <location>
        <begin position="1"/>
        <end position="10"/>
    </location>
</feature>
<feature type="non-terminal residue" evidence="2">
    <location>
        <position position="1"/>
    </location>
</feature>
<dbReference type="EMBL" id="CALNXI010000538">
    <property type="protein sequence ID" value="CAH3028844.1"/>
    <property type="molecule type" value="Genomic_DNA"/>
</dbReference>
<organism evidence="2 3">
    <name type="scientific">Porites evermanni</name>
    <dbReference type="NCBI Taxonomy" id="104178"/>
    <lineage>
        <taxon>Eukaryota</taxon>
        <taxon>Metazoa</taxon>
        <taxon>Cnidaria</taxon>
        <taxon>Anthozoa</taxon>
        <taxon>Hexacorallia</taxon>
        <taxon>Scleractinia</taxon>
        <taxon>Fungiina</taxon>
        <taxon>Poritidae</taxon>
        <taxon>Porites</taxon>
    </lineage>
</organism>
<evidence type="ECO:0000256" key="1">
    <source>
        <dbReference type="SAM" id="MobiDB-lite"/>
    </source>
</evidence>
<protein>
    <submittedName>
        <fullName evidence="2">Uncharacterized protein</fullName>
    </submittedName>
</protein>